<dbReference type="OrthoDB" id="2979104at2759"/>
<evidence type="ECO:0000313" key="2">
    <source>
        <dbReference type="EMBL" id="KIM44528.1"/>
    </source>
</evidence>
<proteinExistence type="predicted"/>
<gene>
    <name evidence="2" type="ORF">M413DRAFT_355425</name>
</gene>
<reference evidence="3" key="2">
    <citation type="submission" date="2015-01" db="EMBL/GenBank/DDBJ databases">
        <title>Evolutionary Origins and Diversification of the Mycorrhizal Mutualists.</title>
        <authorList>
            <consortium name="DOE Joint Genome Institute"/>
            <consortium name="Mycorrhizal Genomics Consortium"/>
            <person name="Kohler A."/>
            <person name="Kuo A."/>
            <person name="Nagy L.G."/>
            <person name="Floudas D."/>
            <person name="Copeland A."/>
            <person name="Barry K.W."/>
            <person name="Cichocki N."/>
            <person name="Veneault-Fourrey C."/>
            <person name="LaButti K."/>
            <person name="Lindquist E.A."/>
            <person name="Lipzen A."/>
            <person name="Lundell T."/>
            <person name="Morin E."/>
            <person name="Murat C."/>
            <person name="Riley R."/>
            <person name="Ohm R."/>
            <person name="Sun H."/>
            <person name="Tunlid A."/>
            <person name="Henrissat B."/>
            <person name="Grigoriev I.V."/>
            <person name="Hibbett D.S."/>
            <person name="Martin F."/>
        </authorList>
    </citation>
    <scope>NUCLEOTIDE SEQUENCE [LARGE SCALE GENOMIC DNA]</scope>
    <source>
        <strain evidence="3">h7</strain>
    </source>
</reference>
<evidence type="ECO:0000313" key="3">
    <source>
        <dbReference type="Proteomes" id="UP000053424"/>
    </source>
</evidence>
<dbReference type="AlphaFoldDB" id="A0A0C2Y3X2"/>
<accession>A0A0C2Y3X2</accession>
<protein>
    <submittedName>
        <fullName evidence="2">Uncharacterized protein</fullName>
    </submittedName>
</protein>
<keyword evidence="3" id="KW-1185">Reference proteome</keyword>
<dbReference type="EMBL" id="KN831773">
    <property type="protein sequence ID" value="KIM44528.1"/>
    <property type="molecule type" value="Genomic_DNA"/>
</dbReference>
<feature type="compositionally biased region" description="Polar residues" evidence="1">
    <location>
        <begin position="27"/>
        <end position="36"/>
    </location>
</feature>
<sequence length="453" mass="51128">MESPGSGVSCNQFARGNPKDEHPSRVESPSNYFQESDTSKTDEKGDENQTGTELREVSISSFSHFPGFPRLILPRHDFHANQTYARSFFPSGHGYPLCQPNTVARVSQDFKQNRGICIGDVGILTRRTEFVFMFNIFLPADHRYNKDRTPDSFYPLDPLKDSEICTSVDYFPRGSVVTSKGIKVTRHSEDPLHLTFESSEPQGSFLILPEGATRQNISTNTTRVRDYVAHNAVKWASFFANNPDYAVANGATYVVTGVDKTSICSMLTFPHHPSLTKMSAEYRAGRLTALEDMSVAYNEDKGESATHVPNNLCVFLRGIRVGLGRAEWLENVDERKERFEPYTEVFIGKPRQCFLKRKFKFGLRTKCVQYRTFSTHPFHLSDTVSQIMLNMSPDASLVLLDDSIWYIFSQEISESQTEGSLTFSALRGASFDDFGVMLDMIFGLFNVVETQGM</sequence>
<evidence type="ECO:0000256" key="1">
    <source>
        <dbReference type="SAM" id="MobiDB-lite"/>
    </source>
</evidence>
<dbReference type="Proteomes" id="UP000053424">
    <property type="component" value="Unassembled WGS sequence"/>
</dbReference>
<dbReference type="HOGENOM" id="CLU_043420_1_0_1"/>
<reference evidence="2 3" key="1">
    <citation type="submission" date="2014-04" db="EMBL/GenBank/DDBJ databases">
        <authorList>
            <consortium name="DOE Joint Genome Institute"/>
            <person name="Kuo A."/>
            <person name="Gay G."/>
            <person name="Dore J."/>
            <person name="Kohler A."/>
            <person name="Nagy L.G."/>
            <person name="Floudas D."/>
            <person name="Copeland A."/>
            <person name="Barry K.W."/>
            <person name="Cichocki N."/>
            <person name="Veneault-Fourrey C."/>
            <person name="LaButti K."/>
            <person name="Lindquist E.A."/>
            <person name="Lipzen A."/>
            <person name="Lundell T."/>
            <person name="Morin E."/>
            <person name="Murat C."/>
            <person name="Sun H."/>
            <person name="Tunlid A."/>
            <person name="Henrissat B."/>
            <person name="Grigoriev I.V."/>
            <person name="Hibbett D.S."/>
            <person name="Martin F."/>
            <person name="Nordberg H.P."/>
            <person name="Cantor M.N."/>
            <person name="Hua S.X."/>
        </authorList>
    </citation>
    <scope>NUCLEOTIDE SEQUENCE [LARGE SCALE GENOMIC DNA]</scope>
    <source>
        <strain evidence="3">h7</strain>
    </source>
</reference>
<feature type="compositionally biased region" description="Basic and acidic residues" evidence="1">
    <location>
        <begin position="37"/>
        <end position="47"/>
    </location>
</feature>
<organism evidence="2 3">
    <name type="scientific">Hebeloma cylindrosporum</name>
    <dbReference type="NCBI Taxonomy" id="76867"/>
    <lineage>
        <taxon>Eukaryota</taxon>
        <taxon>Fungi</taxon>
        <taxon>Dikarya</taxon>
        <taxon>Basidiomycota</taxon>
        <taxon>Agaricomycotina</taxon>
        <taxon>Agaricomycetes</taxon>
        <taxon>Agaricomycetidae</taxon>
        <taxon>Agaricales</taxon>
        <taxon>Agaricineae</taxon>
        <taxon>Hymenogastraceae</taxon>
        <taxon>Hebeloma</taxon>
    </lineage>
</organism>
<feature type="compositionally biased region" description="Polar residues" evidence="1">
    <location>
        <begin position="1"/>
        <end position="14"/>
    </location>
</feature>
<feature type="region of interest" description="Disordered" evidence="1">
    <location>
        <begin position="1"/>
        <end position="53"/>
    </location>
</feature>
<name>A0A0C2Y3X2_HEBCY</name>